<feature type="transmembrane region" description="Helical" evidence="12">
    <location>
        <begin position="162"/>
        <end position="180"/>
    </location>
</feature>
<dbReference type="PANTHER" id="PTHR11351:SF31">
    <property type="entry name" value="DESATURASE 1, ISOFORM A-RELATED"/>
    <property type="match status" value="1"/>
</dbReference>
<evidence type="ECO:0000256" key="10">
    <source>
        <dbReference type="ARBA" id="ARBA00023136"/>
    </source>
</evidence>
<evidence type="ECO:0000256" key="11">
    <source>
        <dbReference type="ARBA" id="ARBA00023160"/>
    </source>
</evidence>
<keyword evidence="15" id="KW-1185">Reference proteome</keyword>
<keyword evidence="9" id="KW-0443">Lipid metabolism</keyword>
<evidence type="ECO:0000256" key="3">
    <source>
        <dbReference type="ARBA" id="ARBA00022516"/>
    </source>
</evidence>
<organism evidence="14 15">
    <name type="scientific">Chryseobacterium taeanense</name>
    <dbReference type="NCBI Taxonomy" id="311334"/>
    <lineage>
        <taxon>Bacteria</taxon>
        <taxon>Pseudomonadati</taxon>
        <taxon>Bacteroidota</taxon>
        <taxon>Flavobacteriia</taxon>
        <taxon>Flavobacteriales</taxon>
        <taxon>Weeksellaceae</taxon>
        <taxon>Chryseobacterium group</taxon>
        <taxon>Chryseobacterium</taxon>
    </lineage>
</organism>
<proteinExistence type="inferred from homology"/>
<dbReference type="GO" id="GO:0006633">
    <property type="term" value="P:fatty acid biosynthetic process"/>
    <property type="evidence" value="ECO:0007669"/>
    <property type="project" value="UniProtKB-KW"/>
</dbReference>
<gene>
    <name evidence="14" type="ORF">SAMN05421846_10936</name>
</gene>
<sequence>MKINFRVNNGSSIKHNFFFVFRNTSTIIIHFNLKLMAILIFILIHWYGSLFFQSVFHHRYAAHNLFTMSKFWEKMFYLGCFFTQGSSYISAYTYGLMHRLHHAHTDKTEDPHSPHNDPNPFVMMWTTRNNYFNLYIGKTDAAEKYKKNLPEWERFDKIAHNYITRFCWIAAYVIIYALLATAWWQWLFLPATVIMGSLQGMAVNWWAHKFGYENYKLTNTSKNILPFDFIFWGEAYHNNHHKHPQRPNNATKWFEWDMGFQTMVFLQKLKIIKIKYQ</sequence>
<evidence type="ECO:0000256" key="2">
    <source>
        <dbReference type="ARBA" id="ARBA00008749"/>
    </source>
</evidence>
<dbReference type="AlphaFoldDB" id="A0A1G8LAK4"/>
<evidence type="ECO:0000256" key="5">
    <source>
        <dbReference type="ARBA" id="ARBA00022832"/>
    </source>
</evidence>
<keyword evidence="7" id="KW-0560">Oxidoreductase</keyword>
<keyword evidence="5" id="KW-0276">Fatty acid metabolism</keyword>
<keyword evidence="10 12" id="KW-0472">Membrane</keyword>
<dbReference type="PANTHER" id="PTHR11351">
    <property type="entry name" value="ACYL-COA DESATURASE"/>
    <property type="match status" value="1"/>
</dbReference>
<feature type="transmembrane region" description="Helical" evidence="12">
    <location>
        <begin position="35"/>
        <end position="56"/>
    </location>
</feature>
<evidence type="ECO:0000256" key="8">
    <source>
        <dbReference type="ARBA" id="ARBA00023004"/>
    </source>
</evidence>
<evidence type="ECO:0000313" key="15">
    <source>
        <dbReference type="Proteomes" id="UP000198869"/>
    </source>
</evidence>
<dbReference type="Proteomes" id="UP000198869">
    <property type="component" value="Unassembled WGS sequence"/>
</dbReference>
<evidence type="ECO:0000256" key="9">
    <source>
        <dbReference type="ARBA" id="ARBA00023098"/>
    </source>
</evidence>
<feature type="domain" description="Fatty acid desaturase" evidence="13">
    <location>
        <begin position="38"/>
        <end position="248"/>
    </location>
</feature>
<evidence type="ECO:0000259" key="13">
    <source>
        <dbReference type="Pfam" id="PF00487"/>
    </source>
</evidence>
<keyword evidence="8" id="KW-0408">Iron</keyword>
<evidence type="ECO:0000256" key="6">
    <source>
        <dbReference type="ARBA" id="ARBA00022989"/>
    </source>
</evidence>
<comment type="similarity">
    <text evidence="2">Belongs to the fatty acid desaturase type 2 family.</text>
</comment>
<dbReference type="InterPro" id="IPR005804">
    <property type="entry name" value="FA_desaturase_dom"/>
</dbReference>
<feature type="transmembrane region" description="Helical" evidence="12">
    <location>
        <begin position="76"/>
        <end position="97"/>
    </location>
</feature>
<evidence type="ECO:0000256" key="1">
    <source>
        <dbReference type="ARBA" id="ARBA00004141"/>
    </source>
</evidence>
<keyword evidence="4 12" id="KW-0812">Transmembrane</keyword>
<keyword evidence="11" id="KW-0275">Fatty acid biosynthesis</keyword>
<dbReference type="InterPro" id="IPR015876">
    <property type="entry name" value="Acyl-CoA_DS"/>
</dbReference>
<evidence type="ECO:0000256" key="12">
    <source>
        <dbReference type="SAM" id="Phobius"/>
    </source>
</evidence>
<dbReference type="EMBL" id="FNDW01000009">
    <property type="protein sequence ID" value="SDI52676.1"/>
    <property type="molecule type" value="Genomic_DNA"/>
</dbReference>
<keyword evidence="3" id="KW-0444">Lipid biosynthesis</keyword>
<dbReference type="Pfam" id="PF00487">
    <property type="entry name" value="FA_desaturase"/>
    <property type="match status" value="1"/>
</dbReference>
<name>A0A1G8LAK4_9FLAO</name>
<dbReference type="GO" id="GO:0016020">
    <property type="term" value="C:membrane"/>
    <property type="evidence" value="ECO:0007669"/>
    <property type="project" value="UniProtKB-SubCell"/>
</dbReference>
<dbReference type="GO" id="GO:0016717">
    <property type="term" value="F:oxidoreductase activity, acting on paired donors, with oxidation of a pair of donors resulting in the reduction of molecular oxygen to two molecules of water"/>
    <property type="evidence" value="ECO:0007669"/>
    <property type="project" value="InterPro"/>
</dbReference>
<protein>
    <submittedName>
        <fullName evidence="14">Stearoyl-CoA desaturase (Delta-9 desaturase)</fullName>
    </submittedName>
</protein>
<evidence type="ECO:0000313" key="14">
    <source>
        <dbReference type="EMBL" id="SDI52676.1"/>
    </source>
</evidence>
<evidence type="ECO:0000256" key="4">
    <source>
        <dbReference type="ARBA" id="ARBA00022692"/>
    </source>
</evidence>
<accession>A0A1G8LAK4</accession>
<evidence type="ECO:0000256" key="7">
    <source>
        <dbReference type="ARBA" id="ARBA00023002"/>
    </source>
</evidence>
<keyword evidence="6 12" id="KW-1133">Transmembrane helix</keyword>
<comment type="subcellular location">
    <subcellularLocation>
        <location evidence="1">Membrane</location>
        <topology evidence="1">Multi-pass membrane protein</topology>
    </subcellularLocation>
</comment>
<dbReference type="STRING" id="311334.SAMN05421846_10936"/>
<reference evidence="15" key="1">
    <citation type="submission" date="2016-10" db="EMBL/GenBank/DDBJ databases">
        <authorList>
            <person name="Varghese N."/>
            <person name="Submissions S."/>
        </authorList>
    </citation>
    <scope>NUCLEOTIDE SEQUENCE [LARGE SCALE GENOMIC DNA]</scope>
    <source>
        <strain evidence="15">DSM 17071</strain>
    </source>
</reference>